<dbReference type="KEGG" id="ngl:RG1141_CH01780"/>
<protein>
    <recommendedName>
        <fullName evidence="1">DUF6950 domain-containing protein</fullName>
    </recommendedName>
</protein>
<dbReference type="PATRIC" id="fig|1028801.3.peg.170"/>
<dbReference type="InterPro" id="IPR053802">
    <property type="entry name" value="DUF6950"/>
</dbReference>
<dbReference type="eggNOG" id="ENOG5032VH0">
    <property type="taxonomic scope" value="Bacteria"/>
</dbReference>
<reference evidence="3" key="1">
    <citation type="journal article" date="2014" name="BMC Genomics">
        <title>Genome sequencing of two Neorhizobium galegae strains reveals a noeT gene responsible for the unusual acetylation of the nodulation factors.</title>
        <authorList>
            <person name="Osterman J."/>
            <person name="Marsh J."/>
            <person name="Laine P.K."/>
            <person name="Zeng Z."/>
            <person name="Alatalo E."/>
            <person name="Sullivan J.T."/>
            <person name="Young J.P."/>
            <person name="Thomas-Oates J."/>
            <person name="Paulin L."/>
            <person name="Lindstrom K."/>
        </authorList>
    </citation>
    <scope>NUCLEOTIDE SEQUENCE [LARGE SCALE GENOMIC DNA]</scope>
    <source>
        <strain evidence="3">HAMBI 1141</strain>
    </source>
</reference>
<evidence type="ECO:0000259" key="1">
    <source>
        <dbReference type="Pfam" id="PF22262"/>
    </source>
</evidence>
<sequence>MWGGDGKAHPSDPMGRIYNDCTTFCASWAAALTGVDPASALRGTYRTAEEAHAIVEAAGGHIAFMTSHLVPLGFSRVQNPVDGDIGCVVAPAGVEGDFAEIGAVRFGPLWVSLGPAGLVGKRLNTLVAWRFPA</sequence>
<gene>
    <name evidence="2" type="ORF">RG1141_CH01780</name>
</gene>
<dbReference type="EMBL" id="HG938355">
    <property type="protein sequence ID" value="CDN52543.1"/>
    <property type="molecule type" value="Genomic_DNA"/>
</dbReference>
<evidence type="ECO:0000313" key="2">
    <source>
        <dbReference type="EMBL" id="CDN52543.1"/>
    </source>
</evidence>
<evidence type="ECO:0000313" key="3">
    <source>
        <dbReference type="Proteomes" id="UP000028186"/>
    </source>
</evidence>
<dbReference type="Proteomes" id="UP000028186">
    <property type="component" value="Chromosome I"/>
</dbReference>
<organism evidence="2 3">
    <name type="scientific">Neorhizobium galegae bv. officinalis bv. officinalis str. HAMBI 1141</name>
    <dbReference type="NCBI Taxonomy" id="1028801"/>
    <lineage>
        <taxon>Bacteria</taxon>
        <taxon>Pseudomonadati</taxon>
        <taxon>Pseudomonadota</taxon>
        <taxon>Alphaproteobacteria</taxon>
        <taxon>Hyphomicrobiales</taxon>
        <taxon>Rhizobiaceae</taxon>
        <taxon>Rhizobium/Agrobacterium group</taxon>
        <taxon>Neorhizobium</taxon>
    </lineage>
</organism>
<proteinExistence type="predicted"/>
<dbReference type="Pfam" id="PF22262">
    <property type="entry name" value="DUF6950"/>
    <property type="match status" value="1"/>
</dbReference>
<feature type="domain" description="DUF6950" evidence="1">
    <location>
        <begin position="18"/>
        <end position="129"/>
    </location>
</feature>
<dbReference type="HOGENOM" id="CLU_153891_1_0_5"/>
<accession>A0A068T2C0</accession>
<name>A0A068T2C0_NEOGA</name>
<dbReference type="AlphaFoldDB" id="A0A068T2C0"/>